<organism evidence="3 4">
    <name type="scientific">Aeromicrobium piscarium</name>
    <dbReference type="NCBI Taxonomy" id="2590901"/>
    <lineage>
        <taxon>Bacteria</taxon>
        <taxon>Bacillati</taxon>
        <taxon>Actinomycetota</taxon>
        <taxon>Actinomycetes</taxon>
        <taxon>Propionibacteriales</taxon>
        <taxon>Nocardioidaceae</taxon>
        <taxon>Aeromicrobium</taxon>
    </lineage>
</organism>
<keyword evidence="1" id="KW-0349">Heme</keyword>
<feature type="binding site" evidence="1">
    <location>
        <position position="164"/>
    </location>
    <ligand>
        <name>heme b</name>
        <dbReference type="ChEBI" id="CHEBI:60344"/>
    </ligand>
</feature>
<dbReference type="InterPro" id="IPR012674">
    <property type="entry name" value="Calycin"/>
</dbReference>
<keyword evidence="4" id="KW-1185">Reference proteome</keyword>
<evidence type="ECO:0000313" key="4">
    <source>
        <dbReference type="Proteomes" id="UP000316988"/>
    </source>
</evidence>
<keyword evidence="1" id="KW-0479">Metal-binding</keyword>
<dbReference type="Proteomes" id="UP000316988">
    <property type="component" value="Unassembled WGS sequence"/>
</dbReference>
<feature type="binding site" description="axial binding residue" evidence="1">
    <location>
        <position position="196"/>
    </location>
    <ligand>
        <name>heme b</name>
        <dbReference type="ChEBI" id="CHEBI:60344"/>
    </ligand>
    <ligandPart>
        <name>Fe</name>
        <dbReference type="ChEBI" id="CHEBI:18248"/>
    </ligandPart>
</feature>
<evidence type="ECO:0000256" key="1">
    <source>
        <dbReference type="HAMAP-Rule" id="MF_01297"/>
    </source>
</evidence>
<comment type="pathway">
    <text evidence="1">Nitrogen metabolism.</text>
</comment>
<dbReference type="GO" id="GO:0046872">
    <property type="term" value="F:metal ion binding"/>
    <property type="evidence" value="ECO:0007669"/>
    <property type="project" value="UniProtKB-KW"/>
</dbReference>
<dbReference type="HAMAP" id="MF_01297">
    <property type="entry name" value="nitrobindin"/>
    <property type="match status" value="1"/>
</dbReference>
<sequence length="204" mass="22893">MREITSPSTVTDARVTRCTTARMRASVRVGPQAISDRMALMAFEIPPDLHQDVMPLAWLLGHWHGNGRGDYPTIEEFGFEQDIAFTHDTRPFLHYFSQTWITDEDGDRVRPGALETGFIRAAGEGKVEMVLAHPTGYAEIWYGEIDGPRLTLSTDVIARTETAKEYTAGQRMYGLVEGNLMYAYDMAAEGQPLQSHLWGKLARV</sequence>
<comment type="caution">
    <text evidence="3">The sequence shown here is derived from an EMBL/GenBank/DDBJ whole genome shotgun (WGS) entry which is preliminary data.</text>
</comment>
<accession>A0A554RU89</accession>
<dbReference type="Pfam" id="PF08768">
    <property type="entry name" value="THAP4_heme-bd"/>
    <property type="match status" value="1"/>
</dbReference>
<comment type="cofactor">
    <cofactor evidence="1">
        <name>heme b</name>
        <dbReference type="ChEBI" id="CHEBI:60344"/>
    </cofactor>
    <text evidence="1">Binds 1 heme b group per subunit, that coordinates a highly solvent-exposed Fe(III) atom.</text>
</comment>
<name>A0A554RU89_9ACTN</name>
<dbReference type="SUPFAM" id="SSF50814">
    <property type="entry name" value="Lipocalins"/>
    <property type="match status" value="1"/>
</dbReference>
<dbReference type="AlphaFoldDB" id="A0A554RU89"/>
<dbReference type="Gene3D" id="2.40.128.20">
    <property type="match status" value="1"/>
</dbReference>
<dbReference type="OrthoDB" id="4804006at2"/>
<dbReference type="InterPro" id="IPR022939">
    <property type="entry name" value="Nb(III)_bact/plant"/>
</dbReference>
<feature type="binding site" evidence="1">
    <location>
        <position position="73"/>
    </location>
    <ligand>
        <name>heme b</name>
        <dbReference type="ChEBI" id="CHEBI:60344"/>
    </ligand>
</feature>
<keyword evidence="1" id="KW-0413">Isomerase</keyword>
<proteinExistence type="inferred from homology"/>
<dbReference type="InterPro" id="IPR014878">
    <property type="entry name" value="THAP4-like_heme-bd"/>
</dbReference>
<dbReference type="GO" id="GO:0062213">
    <property type="term" value="F:peroxynitrite isomerase activity"/>
    <property type="evidence" value="ECO:0007669"/>
    <property type="project" value="UniProtKB-UniRule"/>
</dbReference>
<comment type="domain">
    <text evidence="1">Forms a 10-stranded antiparallel beta-barrel structure able to accommodate a hydrophobic ligand in its interior. In fact, this fold hosts the heme group, which is located in a wide surface cleft.</text>
</comment>
<dbReference type="GO" id="GO:0020037">
    <property type="term" value="F:heme binding"/>
    <property type="evidence" value="ECO:0007669"/>
    <property type="project" value="UniProtKB-UniRule"/>
</dbReference>
<protein>
    <recommendedName>
        <fullName evidence="1">Peroxynitrite isomerase</fullName>
        <ecNumber evidence="1">5.99.-.-</ecNumber>
    </recommendedName>
    <alternativeName>
        <fullName evidence="1">Ferric nitrobindin</fullName>
        <shortName evidence="1">Nb(III)</shortName>
    </alternativeName>
</protein>
<feature type="short sequence motif" description="GXWXGXG" evidence="1">
    <location>
        <begin position="61"/>
        <end position="67"/>
    </location>
</feature>
<evidence type="ECO:0000259" key="2">
    <source>
        <dbReference type="Pfam" id="PF08768"/>
    </source>
</evidence>
<comment type="similarity">
    <text evidence="1">Belongs to the nitrobindin family.</text>
</comment>
<dbReference type="EMBL" id="VLNT01000018">
    <property type="protein sequence ID" value="TSD57676.1"/>
    <property type="molecule type" value="Genomic_DNA"/>
</dbReference>
<dbReference type="EC" id="5.99.-.-" evidence="1"/>
<dbReference type="PANTHER" id="PTHR15854:SF4">
    <property type="entry name" value="PEROXYNITRITE ISOMERASE THAP4"/>
    <property type="match status" value="1"/>
</dbReference>
<comment type="function">
    <text evidence="1">Heme-binding protein able to scavenge peroxynitrite and to protect free L-tyrosine against peroxynitrite-mediated nitration, by acting as a peroxynitrite isomerase that converts peroxynitrite to nitrate. Therefore, this protein likely plays a role in peroxynitrite sensing and in the detoxification of reactive nitrogen and oxygen species (RNS and ROS, respectively). Is able to bind nitric oxide (NO) in vitro, but may act as a sensor of peroxynitrite levels in vivo.</text>
</comment>
<dbReference type="CDD" id="cd07828">
    <property type="entry name" value="lipocalin_heme-bd-THAP4-like"/>
    <property type="match status" value="1"/>
</dbReference>
<keyword evidence="1" id="KW-0408">Iron</keyword>
<gene>
    <name evidence="3" type="ORF">FNM00_15875</name>
</gene>
<reference evidence="3 4" key="1">
    <citation type="submission" date="2019-07" db="EMBL/GenBank/DDBJ databases">
        <authorList>
            <person name="Zhao L.H."/>
        </authorList>
    </citation>
    <scope>NUCLEOTIDE SEQUENCE [LARGE SCALE GENOMIC DNA]</scope>
    <source>
        <strain evidence="3 4">Co35</strain>
    </source>
</reference>
<dbReference type="InterPro" id="IPR045165">
    <property type="entry name" value="Nitrobindin"/>
</dbReference>
<comment type="catalytic activity">
    <reaction evidence="1">
        <text>peroxynitrite = nitrate</text>
        <dbReference type="Rhea" id="RHEA:63116"/>
        <dbReference type="ChEBI" id="CHEBI:17632"/>
        <dbReference type="ChEBI" id="CHEBI:25941"/>
    </reaction>
</comment>
<dbReference type="PANTHER" id="PTHR15854">
    <property type="entry name" value="THAP4 PROTEIN"/>
    <property type="match status" value="1"/>
</dbReference>
<evidence type="ECO:0000313" key="3">
    <source>
        <dbReference type="EMBL" id="TSD57676.1"/>
    </source>
</evidence>
<feature type="domain" description="THAP4-like heme-binding" evidence="2">
    <location>
        <begin position="53"/>
        <end position="203"/>
    </location>
</feature>